<dbReference type="Pfam" id="PF01522">
    <property type="entry name" value="Polysacc_deac_1"/>
    <property type="match status" value="1"/>
</dbReference>
<organism evidence="8 9">
    <name type="scientific">Mucilaginibacter pocheonensis</name>
    <dbReference type="NCBI Taxonomy" id="398050"/>
    <lineage>
        <taxon>Bacteria</taxon>
        <taxon>Pseudomonadati</taxon>
        <taxon>Bacteroidota</taxon>
        <taxon>Sphingobacteriia</taxon>
        <taxon>Sphingobacteriales</taxon>
        <taxon>Sphingobacteriaceae</taxon>
        <taxon>Mucilaginibacter</taxon>
    </lineage>
</organism>
<evidence type="ECO:0000259" key="6">
    <source>
        <dbReference type="PROSITE" id="PS51677"/>
    </source>
</evidence>
<reference evidence="8 9" key="1">
    <citation type="submission" date="2023-07" db="EMBL/GenBank/DDBJ databases">
        <title>Sorghum-associated microbial communities from plants grown in Nebraska, USA.</title>
        <authorList>
            <person name="Schachtman D."/>
        </authorList>
    </citation>
    <scope>NUCLEOTIDE SEQUENCE [LARGE SCALE GENOMIC DNA]</scope>
    <source>
        <strain evidence="8 9">3262</strain>
    </source>
</reference>
<evidence type="ECO:0000256" key="4">
    <source>
        <dbReference type="SAM" id="Coils"/>
    </source>
</evidence>
<dbReference type="RefSeq" id="WP_310103205.1">
    <property type="nucleotide sequence ID" value="NZ_JAVDUU010000006.1"/>
</dbReference>
<dbReference type="SMART" id="SM00636">
    <property type="entry name" value="Glyco_18"/>
    <property type="match status" value="1"/>
</dbReference>
<feature type="transmembrane region" description="Helical" evidence="5">
    <location>
        <begin position="718"/>
        <end position="746"/>
    </location>
</feature>
<keyword evidence="5" id="KW-0472">Membrane</keyword>
<gene>
    <name evidence="8" type="ORF">J2W55_005219</name>
</gene>
<dbReference type="Gene3D" id="3.90.550.10">
    <property type="entry name" value="Spore Coat Polysaccharide Biosynthesis Protein SpsA, Chain A"/>
    <property type="match status" value="1"/>
</dbReference>
<keyword evidence="9" id="KW-1185">Reference proteome</keyword>
<dbReference type="PROSITE" id="PS51677">
    <property type="entry name" value="NODB"/>
    <property type="match status" value="1"/>
</dbReference>
<dbReference type="Proteomes" id="UP001247620">
    <property type="component" value="Unassembled WGS sequence"/>
</dbReference>
<evidence type="ECO:0000313" key="9">
    <source>
        <dbReference type="Proteomes" id="UP001247620"/>
    </source>
</evidence>
<dbReference type="PANTHER" id="PTHR43630">
    <property type="entry name" value="POLY-BETA-1,6-N-ACETYL-D-GLUCOSAMINE SYNTHASE"/>
    <property type="match status" value="1"/>
</dbReference>
<dbReference type="Pfam" id="PF00704">
    <property type="entry name" value="Glyco_hydro_18"/>
    <property type="match status" value="1"/>
</dbReference>
<dbReference type="InterPro" id="IPR029070">
    <property type="entry name" value="Chitinase_insertion_sf"/>
</dbReference>
<evidence type="ECO:0000256" key="2">
    <source>
        <dbReference type="ARBA" id="ARBA00022676"/>
    </source>
</evidence>
<evidence type="ECO:0000256" key="5">
    <source>
        <dbReference type="SAM" id="Phobius"/>
    </source>
</evidence>
<keyword evidence="4" id="KW-0175">Coiled coil</keyword>
<feature type="transmembrane region" description="Helical" evidence="5">
    <location>
        <begin position="21"/>
        <end position="41"/>
    </location>
</feature>
<evidence type="ECO:0000256" key="3">
    <source>
        <dbReference type="ARBA" id="ARBA00022679"/>
    </source>
</evidence>
<dbReference type="PANTHER" id="PTHR43630:SF1">
    <property type="entry name" value="POLY-BETA-1,6-N-ACETYL-D-GLUCOSAMINE SYNTHASE"/>
    <property type="match status" value="1"/>
</dbReference>
<dbReference type="CDD" id="cd06423">
    <property type="entry name" value="CESA_like"/>
    <property type="match status" value="1"/>
</dbReference>
<proteinExistence type="inferred from homology"/>
<keyword evidence="3" id="KW-0808">Transferase</keyword>
<dbReference type="InterPro" id="IPR001173">
    <property type="entry name" value="Glyco_trans_2-like"/>
</dbReference>
<dbReference type="SUPFAM" id="SSF51445">
    <property type="entry name" value="(Trans)glycosidases"/>
    <property type="match status" value="1"/>
</dbReference>
<keyword evidence="5" id="KW-1133">Transmembrane helix</keyword>
<dbReference type="Pfam" id="PF00535">
    <property type="entry name" value="Glycos_transf_2"/>
    <property type="match status" value="1"/>
</dbReference>
<name>A0ABU1TJ34_9SPHI</name>
<evidence type="ECO:0000259" key="7">
    <source>
        <dbReference type="PROSITE" id="PS51910"/>
    </source>
</evidence>
<comment type="similarity">
    <text evidence="1">Belongs to the glycosyltransferase 2 family.</text>
</comment>
<evidence type="ECO:0000313" key="8">
    <source>
        <dbReference type="EMBL" id="MDR6945347.1"/>
    </source>
</evidence>
<feature type="domain" description="GH18" evidence="7">
    <location>
        <begin position="103"/>
        <end position="414"/>
    </location>
</feature>
<dbReference type="InterPro" id="IPR011330">
    <property type="entry name" value="Glyco_hydro/deAcase_b/a-brl"/>
</dbReference>
<feature type="coiled-coil region" evidence="4">
    <location>
        <begin position="76"/>
        <end position="103"/>
    </location>
</feature>
<accession>A0ABU1TJ34</accession>
<keyword evidence="2" id="KW-0328">Glycosyltransferase</keyword>
<dbReference type="InterPro" id="IPR017853">
    <property type="entry name" value="GH"/>
</dbReference>
<protein>
    <submittedName>
        <fullName evidence="8">Cellulose synthase/poly-beta-1,6-N-acetylglucosamine synthase-like glycosyltransferase/peptidoglycan/xylan/chitin deacetylase (PgdA/CDA1 family)/spore germination protein YaaH</fullName>
    </submittedName>
</protein>
<dbReference type="InterPro" id="IPR029044">
    <property type="entry name" value="Nucleotide-diphossugar_trans"/>
</dbReference>
<dbReference type="PROSITE" id="PS51910">
    <property type="entry name" value="GH18_2"/>
    <property type="match status" value="1"/>
</dbReference>
<dbReference type="SUPFAM" id="SSF88713">
    <property type="entry name" value="Glycoside hydrolase/deacetylase"/>
    <property type="match status" value="1"/>
</dbReference>
<feature type="transmembrane region" description="Helical" evidence="5">
    <location>
        <begin position="1047"/>
        <end position="1065"/>
    </location>
</feature>
<dbReference type="CDD" id="cd10962">
    <property type="entry name" value="CE4_GT2-like"/>
    <property type="match status" value="1"/>
</dbReference>
<dbReference type="InterPro" id="IPR011583">
    <property type="entry name" value="Chitinase_II/V-like_cat"/>
</dbReference>
<comment type="caution">
    <text evidence="8">The sequence shown here is derived from an EMBL/GenBank/DDBJ whole genome shotgun (WGS) entry which is preliminary data.</text>
</comment>
<dbReference type="Gene3D" id="3.20.20.80">
    <property type="entry name" value="Glycosidases"/>
    <property type="match status" value="1"/>
</dbReference>
<evidence type="ECO:0000256" key="1">
    <source>
        <dbReference type="ARBA" id="ARBA00006739"/>
    </source>
</evidence>
<feature type="domain" description="NodB homology" evidence="6">
    <location>
        <begin position="490"/>
        <end position="679"/>
    </location>
</feature>
<dbReference type="Gene3D" id="3.20.20.370">
    <property type="entry name" value="Glycoside hydrolase/deacetylase"/>
    <property type="match status" value="1"/>
</dbReference>
<sequence length="1126" mass="127711">MSSNKQVFQADSPGRWNKFKWLSRILLVALVVGIVAVIVTIKSTYYPDLPNLNPAPKKMSKEELDQLKKSTKFRSFRIQKSELEDLERKRRLHQRKLPNNKDRINAAFYRAWEPQAYNSLVTNISRLDMVVSEGFSIAPGVDTVITKVDTGLTNLNKKFKKPVLITLSNYVNYNNVSGGYDTKDIERIIKNKKLRAGFINSIANSLTKNKFKGVNVDIDDLKDRNSKNYLTFLQELYTTLHAKDFLVTQNVVPEDEAYDIVKLQRFNDFLFVMAIDEHSESSNAGDLSNQHWVEQILDDVCSKIPSEKVILTFAGGAYDWPQGSVGKSIGYQQAISTAQENQSKITFDPMSANLHFNYLDQDSLQHTVYFTDAATNFNVIRMADDWATGGVSLWRLGAEDPRLWSYFQKNLSIDSLKKTGVDIKKLTTVGLNNRVNVDYDGDGEVLDLITTPTTGEIDVKMDTSNFIITGQRYIKLPTKYVIRRYGYKPKKVVLTFDDGPDPDYTPRILDILKKENVPAAFFIVGSMAEKNMQIVRREYEEGYEIGNHTFFHPDISTISLDRVILELNATRKLIESITGRSTILFRPPFNADAEPQTLAEVIPVAESRRQSYITIGESIDPWDWQPGVTADSIIARTIRQKDNGSMILLHDAGGDTREETVKALPAIIHYFKSHGYEFTTIADVLDKTKADLMPPIPNDPHSGIMGPLYDAAVHGYYYINWVLIYVFLSAIFLAIGRIVLIAVLAIRQHGENKKMVRLRGTDIALPPVSIIVPAYNEEVNAVATIQSLLKTEYPSFEIIFVDDGSKDKTFEVVTAAYEGNPLVKILTKPNGGKASALNFGITNAQNDYVVCIDADTQLKTDAIYHLMTYFTDDEIGAVAGTVKVGNETNIITRWQSIEYITAQNMDRRAFDLINSITVVPGAIGAFRKSAIFKAGGFTYDTLAEDCDLTMRILKQGYIVKNCAEAVAYTEAPETVSMLLKQRFRWSFGVIQSFWKNRDALFNKKYKFFGMVGMPNILIFQIILPLFSPLADLMMIFALFGAKPEKMLFYYIAFVLVDFIVGIIAFRMEKEDYRKLIYIIPQRFMWRQLMYYVLFKSIRRALKGELSGWGVLKRTGNVKVEEEKEIQ</sequence>
<keyword evidence="5" id="KW-0812">Transmembrane</keyword>
<dbReference type="InterPro" id="IPR001223">
    <property type="entry name" value="Glyco_hydro18_cat"/>
</dbReference>
<dbReference type="InterPro" id="IPR002509">
    <property type="entry name" value="NODB_dom"/>
</dbReference>
<dbReference type="EMBL" id="JAVDUU010000006">
    <property type="protein sequence ID" value="MDR6945347.1"/>
    <property type="molecule type" value="Genomic_DNA"/>
</dbReference>
<dbReference type="SUPFAM" id="SSF53448">
    <property type="entry name" value="Nucleotide-diphospho-sugar transferases"/>
    <property type="match status" value="1"/>
</dbReference>
<dbReference type="Gene3D" id="3.10.50.10">
    <property type="match status" value="1"/>
</dbReference>
<feature type="transmembrane region" description="Helical" evidence="5">
    <location>
        <begin position="1007"/>
        <end position="1027"/>
    </location>
</feature>